<keyword evidence="1" id="KW-1133">Transmembrane helix</keyword>
<evidence type="ECO:0000256" key="1">
    <source>
        <dbReference type="SAM" id="Phobius"/>
    </source>
</evidence>
<accession>A0A5B7GCR6</accession>
<protein>
    <submittedName>
        <fullName evidence="2">Uncharacterized protein</fullName>
    </submittedName>
</protein>
<feature type="transmembrane region" description="Helical" evidence="1">
    <location>
        <begin position="6"/>
        <end position="36"/>
    </location>
</feature>
<evidence type="ECO:0000313" key="2">
    <source>
        <dbReference type="EMBL" id="MPC55389.1"/>
    </source>
</evidence>
<sequence>MLSRHFITSLCISLCFSVPPVLVFSGTYVTIIFLFFKSCFDCYFHYLHFVLTILSQTIISTPPPLSFLSLLQVLYPSSFKLTWISPLSLVSTMHIISSFFSFK</sequence>
<dbReference type="AlphaFoldDB" id="A0A5B7GCR6"/>
<keyword evidence="1" id="KW-0812">Transmembrane</keyword>
<keyword evidence="3" id="KW-1185">Reference proteome</keyword>
<evidence type="ECO:0000313" key="3">
    <source>
        <dbReference type="Proteomes" id="UP000324222"/>
    </source>
</evidence>
<feature type="transmembrane region" description="Helical" evidence="1">
    <location>
        <begin position="43"/>
        <end position="61"/>
    </location>
</feature>
<gene>
    <name evidence="2" type="ORF">E2C01_049323</name>
</gene>
<feature type="transmembrane region" description="Helical" evidence="1">
    <location>
        <begin position="81"/>
        <end position="102"/>
    </location>
</feature>
<dbReference type="EMBL" id="VSRR010013126">
    <property type="protein sequence ID" value="MPC55389.1"/>
    <property type="molecule type" value="Genomic_DNA"/>
</dbReference>
<dbReference type="Proteomes" id="UP000324222">
    <property type="component" value="Unassembled WGS sequence"/>
</dbReference>
<comment type="caution">
    <text evidence="2">The sequence shown here is derived from an EMBL/GenBank/DDBJ whole genome shotgun (WGS) entry which is preliminary data.</text>
</comment>
<proteinExistence type="predicted"/>
<keyword evidence="1" id="KW-0472">Membrane</keyword>
<organism evidence="2 3">
    <name type="scientific">Portunus trituberculatus</name>
    <name type="common">Swimming crab</name>
    <name type="synonym">Neptunus trituberculatus</name>
    <dbReference type="NCBI Taxonomy" id="210409"/>
    <lineage>
        <taxon>Eukaryota</taxon>
        <taxon>Metazoa</taxon>
        <taxon>Ecdysozoa</taxon>
        <taxon>Arthropoda</taxon>
        <taxon>Crustacea</taxon>
        <taxon>Multicrustacea</taxon>
        <taxon>Malacostraca</taxon>
        <taxon>Eumalacostraca</taxon>
        <taxon>Eucarida</taxon>
        <taxon>Decapoda</taxon>
        <taxon>Pleocyemata</taxon>
        <taxon>Brachyura</taxon>
        <taxon>Eubrachyura</taxon>
        <taxon>Portunoidea</taxon>
        <taxon>Portunidae</taxon>
        <taxon>Portuninae</taxon>
        <taxon>Portunus</taxon>
    </lineage>
</organism>
<name>A0A5B7GCR6_PORTR</name>
<reference evidence="2 3" key="1">
    <citation type="submission" date="2019-05" db="EMBL/GenBank/DDBJ databases">
        <title>Another draft genome of Portunus trituberculatus and its Hox gene families provides insights of decapod evolution.</title>
        <authorList>
            <person name="Jeong J.-H."/>
            <person name="Song I."/>
            <person name="Kim S."/>
            <person name="Choi T."/>
            <person name="Kim D."/>
            <person name="Ryu S."/>
            <person name="Kim W."/>
        </authorList>
    </citation>
    <scope>NUCLEOTIDE SEQUENCE [LARGE SCALE GENOMIC DNA]</scope>
    <source>
        <tissue evidence="2">Muscle</tissue>
    </source>
</reference>